<dbReference type="Pfam" id="PF00126">
    <property type="entry name" value="HTH_1"/>
    <property type="match status" value="1"/>
</dbReference>
<evidence type="ECO:0000313" key="6">
    <source>
        <dbReference type="EMBL" id="RIY36421.1"/>
    </source>
</evidence>
<dbReference type="Proteomes" id="UP000265964">
    <property type="component" value="Unassembled WGS sequence"/>
</dbReference>
<dbReference type="GO" id="GO:0003700">
    <property type="term" value="F:DNA-binding transcription factor activity"/>
    <property type="evidence" value="ECO:0007669"/>
    <property type="project" value="InterPro"/>
</dbReference>
<comment type="caution">
    <text evidence="6">The sequence shown here is derived from an EMBL/GenBank/DDBJ whole genome shotgun (WGS) entry which is preliminary data.</text>
</comment>
<dbReference type="SUPFAM" id="SSF53850">
    <property type="entry name" value="Periplasmic binding protein-like II"/>
    <property type="match status" value="1"/>
</dbReference>
<keyword evidence="2" id="KW-0805">Transcription regulation</keyword>
<evidence type="ECO:0000256" key="1">
    <source>
        <dbReference type="ARBA" id="ARBA00009437"/>
    </source>
</evidence>
<dbReference type="RefSeq" id="WP_119534469.1">
    <property type="nucleotide sequence ID" value="NZ_NRJF01000065.1"/>
</dbReference>
<dbReference type="OrthoDB" id="8885940at2"/>
<dbReference type="PROSITE" id="PS50931">
    <property type="entry name" value="HTH_LYSR"/>
    <property type="match status" value="1"/>
</dbReference>
<dbReference type="InterPro" id="IPR005119">
    <property type="entry name" value="LysR_subst-bd"/>
</dbReference>
<organism evidence="6 7">
    <name type="scientific">Psittacicella gerlachiana</name>
    <dbReference type="NCBI Taxonomy" id="2028574"/>
    <lineage>
        <taxon>Bacteria</taxon>
        <taxon>Pseudomonadati</taxon>
        <taxon>Pseudomonadota</taxon>
        <taxon>Gammaproteobacteria</taxon>
        <taxon>Pasteurellales</taxon>
        <taxon>Psittacicellaceae</taxon>
        <taxon>Psittacicella</taxon>
    </lineage>
</organism>
<feature type="domain" description="HTH lysR-type" evidence="5">
    <location>
        <begin position="12"/>
        <end position="62"/>
    </location>
</feature>
<keyword evidence="3" id="KW-0238">DNA-binding</keyword>
<dbReference type="InterPro" id="IPR036388">
    <property type="entry name" value="WH-like_DNA-bd_sf"/>
</dbReference>
<evidence type="ECO:0000256" key="4">
    <source>
        <dbReference type="ARBA" id="ARBA00023163"/>
    </source>
</evidence>
<dbReference type="InterPro" id="IPR000847">
    <property type="entry name" value="LysR_HTH_N"/>
</dbReference>
<protein>
    <recommendedName>
        <fullName evidence="5">HTH lysR-type domain-containing protein</fullName>
    </recommendedName>
</protein>
<dbReference type="FunFam" id="1.10.10.10:FF:000001">
    <property type="entry name" value="LysR family transcriptional regulator"/>
    <property type="match status" value="1"/>
</dbReference>
<dbReference type="Pfam" id="PF03466">
    <property type="entry name" value="LysR_substrate"/>
    <property type="match status" value="1"/>
</dbReference>
<dbReference type="Gene3D" id="1.10.10.10">
    <property type="entry name" value="Winged helix-like DNA-binding domain superfamily/Winged helix DNA-binding domain"/>
    <property type="match status" value="1"/>
</dbReference>
<dbReference type="PANTHER" id="PTHR30537">
    <property type="entry name" value="HTH-TYPE TRANSCRIPTIONAL REGULATOR"/>
    <property type="match status" value="1"/>
</dbReference>
<evidence type="ECO:0000313" key="7">
    <source>
        <dbReference type="Proteomes" id="UP000265964"/>
    </source>
</evidence>
<dbReference type="InterPro" id="IPR036390">
    <property type="entry name" value="WH_DNA-bd_sf"/>
</dbReference>
<dbReference type="GO" id="GO:0006351">
    <property type="term" value="P:DNA-templated transcription"/>
    <property type="evidence" value="ECO:0007669"/>
    <property type="project" value="TreeGrafter"/>
</dbReference>
<dbReference type="SUPFAM" id="SSF46785">
    <property type="entry name" value="Winged helix' DNA-binding domain"/>
    <property type="match status" value="1"/>
</dbReference>
<gene>
    <name evidence="6" type="ORF">CKF59_02810</name>
</gene>
<accession>A0A3A1YFU0</accession>
<keyword evidence="4" id="KW-0804">Transcription</keyword>
<dbReference type="CDD" id="cd08422">
    <property type="entry name" value="PBP2_CrgA_like"/>
    <property type="match status" value="1"/>
</dbReference>
<dbReference type="AlphaFoldDB" id="A0A3A1YFU0"/>
<dbReference type="EMBL" id="NRJF01000065">
    <property type="protein sequence ID" value="RIY36421.1"/>
    <property type="molecule type" value="Genomic_DNA"/>
</dbReference>
<sequence length="308" mass="34835">MIEVNNVEDVLTFALVAKSGSFAQAGKKLGLTRSAVGKRIARLEKSLDVRLIQRTTRKLSLTDEGKVFLQHCELVVEQIEQAYQVLQQRKGTPTGKLRITAPIVLGASFLNQIINQYLTLYPQVEVEVSYTDSLLDLVSEGFDLGIRIGDTVANNQLWARYLGEYALVAVATPRYLASSTKIKEVADLAQQQLLVFYNFNFIDLPWHFRQEGKLVSFHPREAQTMQRANNAQLLLDLCLADKGILYMPWFYVASYLKSGELVQVLPEYELFSTPMRAVYPSKSNLSPKVRAFIDLLVNSVSFQQLQQH</sequence>
<dbReference type="Gene3D" id="3.40.190.290">
    <property type="match status" value="1"/>
</dbReference>
<keyword evidence="7" id="KW-1185">Reference proteome</keyword>
<dbReference type="PANTHER" id="PTHR30537:SF5">
    <property type="entry name" value="HTH-TYPE TRANSCRIPTIONAL ACTIVATOR TTDR-RELATED"/>
    <property type="match status" value="1"/>
</dbReference>
<comment type="similarity">
    <text evidence="1">Belongs to the LysR transcriptional regulatory family.</text>
</comment>
<evidence type="ECO:0000256" key="2">
    <source>
        <dbReference type="ARBA" id="ARBA00023015"/>
    </source>
</evidence>
<evidence type="ECO:0000259" key="5">
    <source>
        <dbReference type="PROSITE" id="PS50931"/>
    </source>
</evidence>
<dbReference type="InterPro" id="IPR058163">
    <property type="entry name" value="LysR-type_TF_proteobact-type"/>
</dbReference>
<evidence type="ECO:0000256" key="3">
    <source>
        <dbReference type="ARBA" id="ARBA00023125"/>
    </source>
</evidence>
<dbReference type="GO" id="GO:0043565">
    <property type="term" value="F:sequence-specific DNA binding"/>
    <property type="evidence" value="ECO:0007669"/>
    <property type="project" value="TreeGrafter"/>
</dbReference>
<proteinExistence type="inferred from homology"/>
<reference evidence="6 7" key="1">
    <citation type="submission" date="2017-08" db="EMBL/GenBank/DDBJ databases">
        <title>Reclassification of Bisgaard taxon 37 and 44.</title>
        <authorList>
            <person name="Christensen H."/>
        </authorList>
    </citation>
    <scope>NUCLEOTIDE SEQUENCE [LARGE SCALE GENOMIC DNA]</scope>
    <source>
        <strain evidence="6 7">EEAB3T1</strain>
    </source>
</reference>
<name>A0A3A1YFU0_9GAMM</name>